<comment type="function">
    <text evidence="10">Channel that opens in response to stretch forces in the membrane lipid bilayer. May participate in the regulation of osmotic pressure changes within the cell.</text>
</comment>
<comment type="subunit">
    <text evidence="10">Homopentamer.</text>
</comment>
<evidence type="ECO:0000313" key="12">
    <source>
        <dbReference type="Proteomes" id="UP000053099"/>
    </source>
</evidence>
<dbReference type="PRINTS" id="PR01264">
    <property type="entry name" value="MECHCHANNEL"/>
</dbReference>
<dbReference type="PANTHER" id="PTHR30266">
    <property type="entry name" value="MECHANOSENSITIVE CHANNEL MSCL"/>
    <property type="match status" value="1"/>
</dbReference>
<dbReference type="GO" id="GO:0005886">
    <property type="term" value="C:plasma membrane"/>
    <property type="evidence" value="ECO:0007669"/>
    <property type="project" value="UniProtKB-SubCell"/>
</dbReference>
<feature type="transmembrane region" description="Helical" evidence="10">
    <location>
        <begin position="67"/>
        <end position="87"/>
    </location>
</feature>
<dbReference type="AlphaFoldDB" id="A0A0N0IQQ8"/>
<dbReference type="PATRIC" id="fig|37636.3.peg.296"/>
<dbReference type="HAMAP" id="MF_00115">
    <property type="entry name" value="MscL"/>
    <property type="match status" value="1"/>
</dbReference>
<evidence type="ECO:0000256" key="10">
    <source>
        <dbReference type="HAMAP-Rule" id="MF_00115"/>
    </source>
</evidence>
<evidence type="ECO:0000256" key="2">
    <source>
        <dbReference type="ARBA" id="ARBA00007254"/>
    </source>
</evidence>
<evidence type="ECO:0000256" key="1">
    <source>
        <dbReference type="ARBA" id="ARBA00004651"/>
    </source>
</evidence>
<name>A0A0N0IQQ8_THESC</name>
<keyword evidence="9 10" id="KW-0407">Ion channel</keyword>
<protein>
    <recommendedName>
        <fullName evidence="10">Large-conductance mechanosensitive channel</fullName>
    </recommendedName>
</protein>
<dbReference type="GO" id="GO:0008381">
    <property type="term" value="F:mechanosensitive monoatomic ion channel activity"/>
    <property type="evidence" value="ECO:0007669"/>
    <property type="project" value="UniProtKB-UniRule"/>
</dbReference>
<evidence type="ECO:0000313" key="11">
    <source>
        <dbReference type="EMBL" id="KPD31577.1"/>
    </source>
</evidence>
<organism evidence="11 12">
    <name type="scientific">Thermus scotoductus</name>
    <dbReference type="NCBI Taxonomy" id="37636"/>
    <lineage>
        <taxon>Bacteria</taxon>
        <taxon>Thermotogati</taxon>
        <taxon>Deinococcota</taxon>
        <taxon>Deinococci</taxon>
        <taxon>Thermales</taxon>
        <taxon>Thermaceae</taxon>
        <taxon>Thermus</taxon>
    </lineage>
</organism>
<proteinExistence type="inferred from homology"/>
<evidence type="ECO:0000256" key="6">
    <source>
        <dbReference type="ARBA" id="ARBA00022989"/>
    </source>
</evidence>
<evidence type="ECO:0000256" key="9">
    <source>
        <dbReference type="ARBA" id="ARBA00023303"/>
    </source>
</evidence>
<dbReference type="InterPro" id="IPR001185">
    <property type="entry name" value="MS_channel"/>
</dbReference>
<dbReference type="PROSITE" id="PS01327">
    <property type="entry name" value="MSCL"/>
    <property type="match status" value="1"/>
</dbReference>
<keyword evidence="3 10" id="KW-0813">Transport</keyword>
<evidence type="ECO:0000256" key="4">
    <source>
        <dbReference type="ARBA" id="ARBA00022475"/>
    </source>
</evidence>
<comment type="similarity">
    <text evidence="2 10">Belongs to the MscL family.</text>
</comment>
<keyword evidence="7 10" id="KW-0406">Ion transport</keyword>
<dbReference type="Pfam" id="PF01741">
    <property type="entry name" value="MscL"/>
    <property type="match status" value="1"/>
</dbReference>
<keyword evidence="8 10" id="KW-0472">Membrane</keyword>
<dbReference type="EMBL" id="LJJR01000014">
    <property type="protein sequence ID" value="KPD31577.1"/>
    <property type="molecule type" value="Genomic_DNA"/>
</dbReference>
<evidence type="ECO:0000256" key="7">
    <source>
        <dbReference type="ARBA" id="ARBA00023065"/>
    </source>
</evidence>
<dbReference type="Proteomes" id="UP000053099">
    <property type="component" value="Unassembled WGS sequence"/>
</dbReference>
<dbReference type="SUPFAM" id="SSF81330">
    <property type="entry name" value="Gated mechanosensitive channel"/>
    <property type="match status" value="1"/>
</dbReference>
<dbReference type="InterPro" id="IPR036019">
    <property type="entry name" value="MscL_channel"/>
</dbReference>
<evidence type="ECO:0000256" key="3">
    <source>
        <dbReference type="ARBA" id="ARBA00022448"/>
    </source>
</evidence>
<dbReference type="Gene3D" id="1.10.1200.120">
    <property type="entry name" value="Large-conductance mechanosensitive channel, MscL, domain 1"/>
    <property type="match status" value="1"/>
</dbReference>
<dbReference type="NCBIfam" id="TIGR00220">
    <property type="entry name" value="mscL"/>
    <property type="match status" value="1"/>
</dbReference>
<dbReference type="PANTHER" id="PTHR30266:SF2">
    <property type="entry name" value="LARGE-CONDUCTANCE MECHANOSENSITIVE CHANNEL"/>
    <property type="match status" value="1"/>
</dbReference>
<feature type="transmembrane region" description="Helical" evidence="10">
    <location>
        <begin position="12"/>
        <end position="33"/>
    </location>
</feature>
<dbReference type="InterPro" id="IPR019823">
    <property type="entry name" value="Mechanosensitive_channel_CS"/>
</dbReference>
<keyword evidence="6 10" id="KW-1133">Transmembrane helix</keyword>
<keyword evidence="4 10" id="KW-1003">Cell membrane</keyword>
<keyword evidence="5 10" id="KW-0812">Transmembrane</keyword>
<reference evidence="11 12" key="1">
    <citation type="submission" date="2015-09" db="EMBL/GenBank/DDBJ databases">
        <title>Draft genome sequence of Thermus scotoductus strain K1 isolated from a geothermal spring in Nagorno-Karabakh, Armenia.</title>
        <authorList>
            <person name="Saghatelyan A."/>
            <person name="Poghosyan L."/>
            <person name="Panosyan H."/>
            <person name="Birkeland N.-K."/>
        </authorList>
    </citation>
    <scope>NUCLEOTIDE SEQUENCE [LARGE SCALE GENOMIC DNA]</scope>
    <source>
        <strain evidence="11 12">K1</strain>
    </source>
</reference>
<sequence length="128" mass="13820">MWVKSCFRDFIMRGNVVDLAVAVVIGGAFGQVVNSLVADVLTPLIGALGGAPDFSAIKLGPIALGKFINTVVNFLVVGAAIYFLIVVPMQEIEKRRKKAEEAAPPPPPEPPEEVKLLREILSELRRKA</sequence>
<evidence type="ECO:0000256" key="8">
    <source>
        <dbReference type="ARBA" id="ARBA00023136"/>
    </source>
</evidence>
<comment type="caution">
    <text evidence="11">The sequence shown here is derived from an EMBL/GenBank/DDBJ whole genome shotgun (WGS) entry which is preliminary data.</text>
</comment>
<accession>A0A0N0IQQ8</accession>
<evidence type="ECO:0000256" key="5">
    <source>
        <dbReference type="ARBA" id="ARBA00022692"/>
    </source>
</evidence>
<comment type="subcellular location">
    <subcellularLocation>
        <location evidence="1 10">Cell membrane</location>
        <topology evidence="1 10">Multi-pass membrane protein</topology>
    </subcellularLocation>
</comment>
<dbReference type="InterPro" id="IPR037673">
    <property type="entry name" value="MSC/AndL"/>
</dbReference>
<gene>
    <name evidence="10" type="primary">mscL</name>
    <name evidence="11" type="ORF">AN926_06170</name>
</gene>